<evidence type="ECO:0000256" key="1">
    <source>
        <dbReference type="ARBA" id="ARBA00022837"/>
    </source>
</evidence>
<dbReference type="PROSITE" id="PS00018">
    <property type="entry name" value="EF_HAND_1"/>
    <property type="match status" value="2"/>
</dbReference>
<dbReference type="Gene3D" id="1.10.238.10">
    <property type="entry name" value="EF-hand"/>
    <property type="match status" value="1"/>
</dbReference>
<dbReference type="GO" id="GO:0005509">
    <property type="term" value="F:calcium ion binding"/>
    <property type="evidence" value="ECO:0007669"/>
    <property type="project" value="InterPro"/>
</dbReference>
<feature type="region of interest" description="Disordered" evidence="2">
    <location>
        <begin position="163"/>
        <end position="213"/>
    </location>
</feature>
<proteinExistence type="predicted"/>
<feature type="domain" description="EF-hand" evidence="3">
    <location>
        <begin position="213"/>
        <end position="248"/>
    </location>
</feature>
<evidence type="ECO:0000256" key="2">
    <source>
        <dbReference type="SAM" id="MobiDB-lite"/>
    </source>
</evidence>
<gene>
    <name evidence="4" type="ORF">HERI1096_LOCUS32349</name>
</gene>
<dbReference type="Pfam" id="PF13499">
    <property type="entry name" value="EF-hand_7"/>
    <property type="match status" value="1"/>
</dbReference>
<dbReference type="InterPro" id="IPR011992">
    <property type="entry name" value="EF-hand-dom_pair"/>
</dbReference>
<reference evidence="4" key="1">
    <citation type="submission" date="2021-01" db="EMBL/GenBank/DDBJ databases">
        <authorList>
            <person name="Corre E."/>
            <person name="Pelletier E."/>
            <person name="Niang G."/>
            <person name="Scheremetjew M."/>
            <person name="Finn R."/>
            <person name="Kale V."/>
            <person name="Holt S."/>
            <person name="Cochrane G."/>
            <person name="Meng A."/>
            <person name="Brown T."/>
            <person name="Cohen L."/>
        </authorList>
    </citation>
    <scope>NUCLEOTIDE SEQUENCE</scope>
    <source>
        <strain evidence="4">CCMP281</strain>
    </source>
</reference>
<dbReference type="CDD" id="cd00051">
    <property type="entry name" value="EFh"/>
    <property type="match status" value="1"/>
</dbReference>
<dbReference type="PROSITE" id="PS50222">
    <property type="entry name" value="EF_HAND_2"/>
    <property type="match status" value="2"/>
</dbReference>
<feature type="region of interest" description="Disordered" evidence="2">
    <location>
        <begin position="427"/>
        <end position="465"/>
    </location>
</feature>
<dbReference type="SMART" id="SM00054">
    <property type="entry name" value="EFh"/>
    <property type="match status" value="2"/>
</dbReference>
<sequence>MGVEEPDARAAKAMIAAKTTATPEQRRMGAASKGFLGHMDDSVRVQLQPSTATSAMAQAMYNGEEHNTSKSITDQPKFQATSGWFQSQAFSSKLRYYPMTKKAENNYYDGNTQSRPGELEAFEAVVRGRVGLPAESDELLPHQVPVDWAAEFEHIDGSPTRVLKRRQEEKEKLERRNSFGRRLLEETRQKAGPPSKAPSKTGSPSKPKVSKQEAEELLHEAWLAVDDDRNGTLSKREMFRALEMVGIHGNASQLLDVYNQIDQDGDGQIDWREFRQLGEELRQRGALTGFDEHGVSLVHVAPSPTSKVPCFPLQQVTPSRLEDGSYRAAEWKAAQWTVVSSKPTVLRRESTLDSQRLGSLSQGSLVTVIETVNLADGTKRGRIHPRGWITLVSSEGKALCTQSEVSREAAAATSHRNLTDARALSLANRGATERKKAAAAQRSVGGGKGPSSSPATARTEASSSGLSLPFELPSFSWFGWGKPAPPEPSATI</sequence>
<keyword evidence="1" id="KW-0106">Calcium</keyword>
<evidence type="ECO:0000259" key="3">
    <source>
        <dbReference type="PROSITE" id="PS50222"/>
    </source>
</evidence>
<dbReference type="SUPFAM" id="SSF47473">
    <property type="entry name" value="EF-hand"/>
    <property type="match status" value="1"/>
</dbReference>
<organism evidence="4">
    <name type="scientific">Haptolina ericina</name>
    <dbReference type="NCBI Taxonomy" id="156174"/>
    <lineage>
        <taxon>Eukaryota</taxon>
        <taxon>Haptista</taxon>
        <taxon>Haptophyta</taxon>
        <taxon>Prymnesiophyceae</taxon>
        <taxon>Prymnesiales</taxon>
        <taxon>Prymnesiaceae</taxon>
        <taxon>Haptolina</taxon>
    </lineage>
</organism>
<dbReference type="EMBL" id="HBHX01058622">
    <property type="protein sequence ID" value="CAE0138644.1"/>
    <property type="molecule type" value="Transcribed_RNA"/>
</dbReference>
<feature type="compositionally biased region" description="Polar residues" evidence="2">
    <location>
        <begin position="455"/>
        <end position="465"/>
    </location>
</feature>
<evidence type="ECO:0000313" key="4">
    <source>
        <dbReference type="EMBL" id="CAE0138644.1"/>
    </source>
</evidence>
<feature type="domain" description="EF-hand" evidence="3">
    <location>
        <begin position="249"/>
        <end position="284"/>
    </location>
</feature>
<name>A0A7S3BL07_9EUKA</name>
<protein>
    <recommendedName>
        <fullName evidence="3">EF-hand domain-containing protein</fullName>
    </recommendedName>
</protein>
<feature type="compositionally biased region" description="Basic and acidic residues" evidence="2">
    <location>
        <begin position="165"/>
        <end position="189"/>
    </location>
</feature>
<dbReference type="AlphaFoldDB" id="A0A7S3BL07"/>
<accession>A0A7S3BL07</accession>
<dbReference type="InterPro" id="IPR018247">
    <property type="entry name" value="EF_Hand_1_Ca_BS"/>
</dbReference>
<dbReference type="InterPro" id="IPR002048">
    <property type="entry name" value="EF_hand_dom"/>
</dbReference>